<dbReference type="SUPFAM" id="SSF47240">
    <property type="entry name" value="Ferritin-like"/>
    <property type="match status" value="1"/>
</dbReference>
<sequence length="395" mass="44246">MKQKYPPLLMNSELVKNLESIRSAGVQGEEARKMLGVLLQSALKLEFATVPPYLSAAFSLSNDNQEIKDLIVRISKEEMLHMTVVANLMNAIGIAPDIVKAVPNYPYDLDVLDPPLRLDLSSFSFELVENLFMQIETPEEPVTFLTRGVPSEDVTKPETIGQFYERVIELINEDTIPDLFKNAERDIYKQIQVSPNFKRVAYSGNTDEQEYHLEEALNFIITDKKSAVRHLNWIIGQGEGATPFDPLTAEGIPGHYYRFESILKSKYLIKDDAVPDLGYSYSGGDLPFSTAGVNEFETNAKAENYTAHPGVERSMLRFNKEYSKMVDYLQLAFNCPGPEQKEEAGAAYKASLQIMRKMDGRAGKIIRAAARVEGGDVKAGIPFQYTPTPEQPADQ</sequence>
<organism evidence="2">
    <name type="scientific">uncultured Thiotrichaceae bacterium</name>
    <dbReference type="NCBI Taxonomy" id="298394"/>
    <lineage>
        <taxon>Bacteria</taxon>
        <taxon>Pseudomonadati</taxon>
        <taxon>Pseudomonadota</taxon>
        <taxon>Gammaproteobacteria</taxon>
        <taxon>Thiotrichales</taxon>
        <taxon>Thiotrichaceae</taxon>
        <taxon>environmental samples</taxon>
    </lineage>
</organism>
<accession>A0A6S6UF88</accession>
<reference evidence="2" key="1">
    <citation type="submission" date="2020-01" db="EMBL/GenBank/DDBJ databases">
        <authorList>
            <person name="Meier V. D."/>
            <person name="Meier V D."/>
        </authorList>
    </citation>
    <scope>NUCLEOTIDE SEQUENCE</scope>
    <source>
        <strain evidence="2">HLG_WM_MAG_09</strain>
    </source>
</reference>
<dbReference type="AlphaFoldDB" id="A0A6S6UF88"/>
<dbReference type="InterPro" id="IPR026820">
    <property type="entry name" value="VioB/RebD_dom"/>
</dbReference>
<dbReference type="InterPro" id="IPR012347">
    <property type="entry name" value="Ferritin-like"/>
</dbReference>
<dbReference type="EMBL" id="CACVAT010000625">
    <property type="protein sequence ID" value="CAA6830739.1"/>
    <property type="molecule type" value="Genomic_DNA"/>
</dbReference>
<proteinExistence type="predicted"/>
<evidence type="ECO:0000259" key="1">
    <source>
        <dbReference type="Pfam" id="PF12902"/>
    </source>
</evidence>
<dbReference type="PANTHER" id="PTHR34400">
    <property type="match status" value="1"/>
</dbReference>
<dbReference type="CDD" id="cd00657">
    <property type="entry name" value="Ferritin_like"/>
    <property type="match status" value="1"/>
</dbReference>
<feature type="domain" description="Iminophenyl-pyruvate dimer synthase" evidence="1">
    <location>
        <begin position="39"/>
        <end position="263"/>
    </location>
</feature>
<dbReference type="PANTHER" id="PTHR34400:SF4">
    <property type="entry name" value="MEMBRANE PROTEIN"/>
    <property type="match status" value="1"/>
</dbReference>
<dbReference type="Gene3D" id="1.20.1260.10">
    <property type="match status" value="1"/>
</dbReference>
<protein>
    <recommendedName>
        <fullName evidence="1">Iminophenyl-pyruvate dimer synthase domain-containing protein</fullName>
    </recommendedName>
</protein>
<dbReference type="Pfam" id="PF12902">
    <property type="entry name" value="Ferritin-like"/>
    <property type="match status" value="1"/>
</dbReference>
<gene>
    <name evidence="2" type="ORF">HELGO_WM26726</name>
</gene>
<evidence type="ECO:0000313" key="2">
    <source>
        <dbReference type="EMBL" id="CAA6830739.1"/>
    </source>
</evidence>
<dbReference type="InterPro" id="IPR009078">
    <property type="entry name" value="Ferritin-like_SF"/>
</dbReference>
<name>A0A6S6UF88_9GAMM</name>